<feature type="transmembrane region" description="Helical" evidence="6">
    <location>
        <begin position="109"/>
        <end position="130"/>
    </location>
</feature>
<gene>
    <name evidence="7" type="ORF">HA332_07175</name>
</gene>
<dbReference type="SUPFAM" id="SSF103473">
    <property type="entry name" value="MFS general substrate transporter"/>
    <property type="match status" value="1"/>
</dbReference>
<feature type="transmembrane region" description="Helical" evidence="6">
    <location>
        <begin position="81"/>
        <end position="102"/>
    </location>
</feature>
<evidence type="ECO:0000313" key="7">
    <source>
        <dbReference type="EMBL" id="HII74149.1"/>
    </source>
</evidence>
<keyword evidence="4 6" id="KW-1133">Transmembrane helix</keyword>
<protein>
    <submittedName>
        <fullName evidence="7">MFS transporter</fullName>
    </submittedName>
</protein>
<organism evidence="7 8">
    <name type="scientific">Sulfurisphaera tokodaii</name>
    <dbReference type="NCBI Taxonomy" id="111955"/>
    <lineage>
        <taxon>Archaea</taxon>
        <taxon>Thermoproteota</taxon>
        <taxon>Thermoprotei</taxon>
        <taxon>Sulfolobales</taxon>
        <taxon>Sulfolobaceae</taxon>
        <taxon>Sulfurisphaera</taxon>
    </lineage>
</organism>
<evidence type="ECO:0000256" key="3">
    <source>
        <dbReference type="ARBA" id="ARBA00022692"/>
    </source>
</evidence>
<feature type="transmembrane region" description="Helical" evidence="6">
    <location>
        <begin position="6"/>
        <end position="26"/>
    </location>
</feature>
<keyword evidence="3 6" id="KW-0812">Transmembrane</keyword>
<feature type="transmembrane region" description="Helical" evidence="6">
    <location>
        <begin position="136"/>
        <end position="159"/>
    </location>
</feature>
<comment type="subcellular location">
    <subcellularLocation>
        <location evidence="1">Cell membrane</location>
        <topology evidence="1">Multi-pass membrane protein</topology>
    </subcellularLocation>
</comment>
<comment type="caution">
    <text evidence="7">The sequence shown here is derived from an EMBL/GenBank/DDBJ whole genome shotgun (WGS) entry which is preliminary data.</text>
</comment>
<keyword evidence="5 6" id="KW-0472">Membrane</keyword>
<dbReference type="PANTHER" id="PTHR23513">
    <property type="entry name" value="INTEGRAL MEMBRANE EFFLUX PROTEIN-RELATED"/>
    <property type="match status" value="1"/>
</dbReference>
<keyword evidence="2" id="KW-1003">Cell membrane</keyword>
<accession>A0A832WTB7</accession>
<name>A0A832WTB7_9CREN</name>
<dbReference type="InterPro" id="IPR036259">
    <property type="entry name" value="MFS_trans_sf"/>
</dbReference>
<feature type="transmembrane region" description="Helical" evidence="6">
    <location>
        <begin position="47"/>
        <end position="69"/>
    </location>
</feature>
<evidence type="ECO:0000256" key="4">
    <source>
        <dbReference type="ARBA" id="ARBA00022989"/>
    </source>
</evidence>
<dbReference type="RefSeq" id="WP_052846396.1">
    <property type="nucleotide sequence ID" value="NZ_DUJO01000029.1"/>
</dbReference>
<dbReference type="GO" id="GO:0005886">
    <property type="term" value="C:plasma membrane"/>
    <property type="evidence" value="ECO:0007669"/>
    <property type="project" value="UniProtKB-SubCell"/>
</dbReference>
<evidence type="ECO:0000313" key="8">
    <source>
        <dbReference type="Proteomes" id="UP000646844"/>
    </source>
</evidence>
<sequence length="187" mass="20771">MLGPLFFLGIIIFLFLPIKIFSTTYTGKSGFKKGLIEGINYIRKNKVLTQFIILTIGNLFFNMQGLLLLFYVEDFLHKGPIFFSMLGIASEAGIILGSAYAPKIKKGKIGFYHVLFGTFISISLVSYIVIHNVFLAVVPTFIIFFFSGINSVLTSSVLLRVIDKEYMGRVRGTISAISNGLVTFSVL</sequence>
<dbReference type="GeneID" id="1458677"/>
<evidence type="ECO:0000256" key="6">
    <source>
        <dbReference type="SAM" id="Phobius"/>
    </source>
</evidence>
<reference evidence="7" key="1">
    <citation type="journal article" date="2020" name="bioRxiv">
        <title>A rank-normalized archaeal taxonomy based on genome phylogeny resolves widespread incomplete and uneven classifications.</title>
        <authorList>
            <person name="Rinke C."/>
            <person name="Chuvochina M."/>
            <person name="Mussig A.J."/>
            <person name="Chaumeil P.-A."/>
            <person name="Waite D.W."/>
            <person name="Whitman W.B."/>
            <person name="Parks D.H."/>
            <person name="Hugenholtz P."/>
        </authorList>
    </citation>
    <scope>NUCLEOTIDE SEQUENCE</scope>
    <source>
        <strain evidence="7">UBA8838</strain>
    </source>
</reference>
<dbReference type="EMBL" id="DUJO01000029">
    <property type="protein sequence ID" value="HII74149.1"/>
    <property type="molecule type" value="Genomic_DNA"/>
</dbReference>
<evidence type="ECO:0000256" key="1">
    <source>
        <dbReference type="ARBA" id="ARBA00004651"/>
    </source>
</evidence>
<evidence type="ECO:0000256" key="2">
    <source>
        <dbReference type="ARBA" id="ARBA00022475"/>
    </source>
</evidence>
<dbReference type="AlphaFoldDB" id="A0A832WTB7"/>
<proteinExistence type="predicted"/>
<evidence type="ECO:0000256" key="5">
    <source>
        <dbReference type="ARBA" id="ARBA00023136"/>
    </source>
</evidence>
<dbReference type="Proteomes" id="UP000646844">
    <property type="component" value="Unassembled WGS sequence"/>
</dbReference>
<dbReference type="PANTHER" id="PTHR23513:SF11">
    <property type="entry name" value="STAPHYLOFERRIN A TRANSPORTER"/>
    <property type="match status" value="1"/>
</dbReference>
<dbReference type="Gene3D" id="1.20.1250.20">
    <property type="entry name" value="MFS general substrate transporter like domains"/>
    <property type="match status" value="1"/>
</dbReference>